<name>A0A250FSG2_9FLAO</name>
<evidence type="ECO:0000313" key="2">
    <source>
        <dbReference type="Proteomes" id="UP000217250"/>
    </source>
</evidence>
<evidence type="ECO:0000313" key="1">
    <source>
        <dbReference type="EMBL" id="ATA87941.1"/>
    </source>
</evidence>
<dbReference type="Proteomes" id="UP000217250">
    <property type="component" value="Chromosome"/>
</dbReference>
<dbReference type="AlphaFoldDB" id="A0A250FSG2"/>
<dbReference type="KEGG" id="cgh:CGC50_12845"/>
<sequence length="283" mass="34077">MKHIFIIFVSLFMASTTYGQEYYKIKLLELKGKVKCIRIIPEVIKENPTNQKTNNRIMLSTYDRNALIFFNREGYYTKNIIFNDNNDTIFVNNVSYKDNKWVQSEEQINKETFKTIFIEVEFDKDHKIETRYFHDNILKSLKSKQVRHLNKYNEYVTDTIYNHLGSMAQRTLYTYNERGICLSESVFDENNNPIFIVKKKLDNKNRMIEEEVTVFSPNEYTFASVRTYDKGIFPMKMENIDSHGRRETATMKYQIDKKGNWIRKEFYNDYGLYLVIKREITYY</sequence>
<accession>A0A250FSG2</accession>
<dbReference type="GeneID" id="84809425"/>
<dbReference type="OrthoDB" id="86940at2"/>
<proteinExistence type="predicted"/>
<gene>
    <name evidence="1" type="ORF">CGC50_12845</name>
</gene>
<reference evidence="2" key="1">
    <citation type="submission" date="2017-06" db="EMBL/GenBank/DDBJ databases">
        <title>Capnocytophaga spp. assemblies.</title>
        <authorList>
            <person name="Gulvik C.A."/>
        </authorList>
    </citation>
    <scope>NUCLEOTIDE SEQUENCE [LARGE SCALE GENOMIC DNA]</scope>
    <source>
        <strain evidence="2">H1496</strain>
    </source>
</reference>
<dbReference type="EMBL" id="CP022386">
    <property type="protein sequence ID" value="ATA87941.1"/>
    <property type="molecule type" value="Genomic_DNA"/>
</dbReference>
<evidence type="ECO:0008006" key="3">
    <source>
        <dbReference type="Google" id="ProtNLM"/>
    </source>
</evidence>
<organism evidence="1 2">
    <name type="scientific">Capnocytophaga gingivalis</name>
    <dbReference type="NCBI Taxonomy" id="1017"/>
    <lineage>
        <taxon>Bacteria</taxon>
        <taxon>Pseudomonadati</taxon>
        <taxon>Bacteroidota</taxon>
        <taxon>Flavobacteriia</taxon>
        <taxon>Flavobacteriales</taxon>
        <taxon>Flavobacteriaceae</taxon>
        <taxon>Capnocytophaga</taxon>
    </lineage>
</organism>
<dbReference type="RefSeq" id="WP_095911122.1">
    <property type="nucleotide sequence ID" value="NZ_CAUVLU010000016.1"/>
</dbReference>
<protein>
    <recommendedName>
        <fullName evidence="3">Sugar-binding protein</fullName>
    </recommendedName>
</protein>